<evidence type="ECO:0000256" key="2">
    <source>
        <dbReference type="SAM" id="SignalP"/>
    </source>
</evidence>
<feature type="compositionally biased region" description="Polar residues" evidence="1">
    <location>
        <begin position="2460"/>
        <end position="2478"/>
    </location>
</feature>
<feature type="signal peptide" evidence="2">
    <location>
        <begin position="1"/>
        <end position="20"/>
    </location>
</feature>
<feature type="region of interest" description="Disordered" evidence="1">
    <location>
        <begin position="2369"/>
        <end position="2396"/>
    </location>
</feature>
<organism evidence="3">
    <name type="scientific">Chromera velia CCMP2878</name>
    <dbReference type="NCBI Taxonomy" id="1169474"/>
    <lineage>
        <taxon>Eukaryota</taxon>
        <taxon>Sar</taxon>
        <taxon>Alveolata</taxon>
        <taxon>Colpodellida</taxon>
        <taxon>Chromeraceae</taxon>
        <taxon>Chromera</taxon>
    </lineage>
</organism>
<name>A0A0G4IBX3_9ALVE</name>
<gene>
    <name evidence="3" type="ORF">Cvel_12968</name>
</gene>
<evidence type="ECO:0008006" key="4">
    <source>
        <dbReference type="Google" id="ProtNLM"/>
    </source>
</evidence>
<keyword evidence="2" id="KW-0732">Signal</keyword>
<feature type="compositionally biased region" description="Polar residues" evidence="1">
    <location>
        <begin position="2440"/>
        <end position="2450"/>
    </location>
</feature>
<accession>A0A0G4IBX3</accession>
<dbReference type="VEuPathDB" id="CryptoDB:Cvel_12968"/>
<proteinExistence type="predicted"/>
<feature type="compositionally biased region" description="Basic and acidic residues" evidence="1">
    <location>
        <begin position="2481"/>
        <end position="2505"/>
    </location>
</feature>
<feature type="region of interest" description="Disordered" evidence="1">
    <location>
        <begin position="2421"/>
        <end position="2505"/>
    </location>
</feature>
<reference evidence="3" key="1">
    <citation type="submission" date="2014-11" db="EMBL/GenBank/DDBJ databases">
        <authorList>
            <person name="Otto D Thomas"/>
            <person name="Naeem Raeece"/>
        </authorList>
    </citation>
    <scope>NUCLEOTIDE SEQUENCE</scope>
</reference>
<protein>
    <recommendedName>
        <fullName evidence="4">PKD/REJ-like domain-containing protein</fullName>
    </recommendedName>
</protein>
<evidence type="ECO:0000256" key="1">
    <source>
        <dbReference type="SAM" id="MobiDB-lite"/>
    </source>
</evidence>
<dbReference type="EMBL" id="CDMZ01005807">
    <property type="protein sequence ID" value="CEM54675.1"/>
    <property type="molecule type" value="Genomic_DNA"/>
</dbReference>
<feature type="compositionally biased region" description="Basic and acidic residues" evidence="1">
    <location>
        <begin position="2421"/>
        <end position="2438"/>
    </location>
</feature>
<sequence>MKSGLPCLLLLGLLPFAVDAGRPAERERDFLSLQKNENAPSIEQKGILAHPTREAEGEAKALRALQTTLASAAVSYTYFSTHEASNYYTLTFTTGALADYASMSNGYIVFTIASGVDFTSQFTDNTAVYGSALDSTPSTSPMTSTTTSITIHYDFSTKTRMTQSTAYTIILKASSNTPTSPSLGTATITIEKDGNTAIETATGISVTVGGGSAFTSAALHMTTRVEDAVGRVLLALTVASDDRLSGGGSEDTSTGLSLEVRNVDDTKMTLYDKSMAALSGTSGSITCSDFFLELWSDAVIGFPFPSSCTVPAADSGKSVLMTFDARNGLKAAQKIELVFHASFKQGAEGVSPILARLLAADGTTVIQAAPTNTDTMVPPRAVIRQSVSGSLREPIISALELNDGSFASNDYVKFRVRGTSGNNVIPSTASFRLFAYPITGRGEDADSACTIPLQSGVPAPSCSLALVGRNHAAMTAALDISTPDINDCPGAADITTFDYSTDAGSYTTTDFCPVFQVGSFAYSTSGATQTTSSRSLVKSTASIVSYSKKYISETSNDVFISFVPEFSCRSDSSNCKITLGVPLFFLVGSSALTVPDSTDKSGLTSPTGMGTLAFASAATCSYANEGCQDVTISTTELTRGVGYGLKMTVDNPSFAASKNDPLNVWKIKVVGKTLQPVNVAGTSSDYTSPLNSASFDTTTVFPVMSPLTSASVALQSLTLGASSTAVIGFVTGQQVEASGIVKVTAPDGYAWANPCSISLVNAPLGIQPSRSLPSALSSATCAVSTASGASTVNVLSLTLPSDDTISAETFVVFQTSVTLPSSGFDSSGTINYFALATTESDGSGLDDNPRVSHVYTGLYSNSAMTYTLLNPFYGTALISLTNALAYSETSATTDVTVSFTSTVDLTHSSVIAPYGYLWDMPNGNADLTLGTGTPALEIQTATNTAGSTANELLLRTTATISAGSYTFTGKIRVPDQQPSQVVDSSSTFTNMDQWYLLMGDPSNAGSESSRTTAGVVTPSLQVRAIQSVTLGYANVGQSAENTVAVLFRTITDLSNGATIKITTPDSFVHTASASCGWQSVSGLLDSSTLLGVVELDPSTSGTSWACGTSGSAVTLTITVGSSQDLLAGTYVAGIALTNPGATIATNLWTVASWSDAGSTVADRQTQGTGVQVLPEMPFAEVVAEANLASDATVSKWDDRGGVANRIVLAFKLNNALADSSLMQIIAPQGYVFTLNCASNVIIDYPFGQNSDGSDARDSSAYDLVTASTVRSCTGSNNVAYVLFGAEITANSGGNPYAVALDVTNPNYVSVSPSTWAIATPSEAKAEITSPTLQLIKNMVIDTSSYTASASAFVSVRFEITNNVTATSLIRLIAPSSWSLSPTNSSCDYFTGVYNISALSTDPGIGTAQEAALDSSATLGTASCSRVTNPSSTVSTGEWQMKSYSSLGTAADANVIDSGQVCLVHGIRLWWGGDTVCSQGIEVAGINSVATSGQIEMAANSSTASNEVASFPTLLLGNREHFLALSVTLSNTPAHRDTLHIEFPIEYETAGSLNGTNTMGATSAGTCKYFYSVSTGLPEAACDARTATITFINPSNVDLNVVIQLLIELPNSKPVLDVVSVSHTREGYPNPLQFTSAQPYTIIPILQDTSISQFDPPSVATSQFTAFMASFRTVTAGAFRVEVSSSQDFDFGACVTDGAFVTNPDTTNACAGSGASAGANMTSELAANASAFINFRRLRNPTTAGNASISITTKDTSGTVLDHAPDVYAWMVEAFLQVTGGAVCGYDELRSFQPTLDIGLVGPAKDAGSVTNCSMTMPFFGYAGNELTVEVPSVSSSLSAGWQLKVRPPNDSFTFVVDSPFEPLSGFPSNPTTSTNSDRSELYVPIEAAVAAGTYMSWKMRLQNPAFNPPDDADNWLFAFMQGDASNSATEIAVSNDNFWESPKLEGLMSAFTITQTGDKRPGFLSRVRIEFTLLSFLGNLNLYLTLKAPTGYAFDAVDCLPPEGQVDATINGAADTGSPEWLQSCSAELTDLSKAVIGIGRNLEGGNTYAASFEVTNSPNLNSTEEFVLSTHMDGVLYEYVHKRAAPNFALERMEAAVRPSNRLWGPDAGEVTIGVRPTVAIPPSSRIIIDAPKYFTLFCDDELFWRGNLPGQSATSCLGAGETATIDLGSAADAAMTAGKVYIFGLRVTAPKESQITALGVDSNAYYLSGGLGYEANVWEIQILDQEASMLDRNYDTRGWVPTSRAVTLFEAAQLSTKPGIKTKVTTQFRIPSNSIKSGTSLALSFQSSSVTCTDTELLLSLSFSQAVTLTRFAFVAHVINPISLDAQPIDSTFHLSVNTTSATSTRRQLQSSTTSDSAEAWARASVVADDGGNPPGTFDSTSAEEKSAGHHSSGQPNFAFVLSLSVAVTAVCSGVFRTEERRGKEERGDRDARMRGIQESQTSSTFDSYTEPRKVKAQHSSPVKLYTQSKLDTQAGQEDVCKDSHQERKGDGPWWKKEGDAGA</sequence>
<feature type="chain" id="PRO_5005192401" description="PKD/REJ-like domain-containing protein" evidence="2">
    <location>
        <begin position="21"/>
        <end position="2505"/>
    </location>
</feature>
<dbReference type="PhylomeDB" id="A0A0G4IBX3"/>
<evidence type="ECO:0000313" key="3">
    <source>
        <dbReference type="EMBL" id="CEM54675.1"/>
    </source>
</evidence>